<dbReference type="RefSeq" id="WP_395114911.1">
    <property type="nucleotide sequence ID" value="NZ_JBIMSO010000051.1"/>
</dbReference>
<dbReference type="Pfam" id="PF11662">
    <property type="entry name" value="DUF3263"/>
    <property type="match status" value="1"/>
</dbReference>
<reference evidence="1 2" key="1">
    <citation type="submission" date="2024-10" db="EMBL/GenBank/DDBJ databases">
        <authorList>
            <person name="Riesco R."/>
        </authorList>
    </citation>
    <scope>NUCLEOTIDE SEQUENCE [LARGE SCALE GENOMIC DNA]</scope>
    <source>
        <strain evidence="1 2">NCIMB 15449</strain>
    </source>
</reference>
<dbReference type="Proteomes" id="UP001609175">
    <property type="component" value="Unassembled WGS sequence"/>
</dbReference>
<evidence type="ECO:0000313" key="2">
    <source>
        <dbReference type="Proteomes" id="UP001609175"/>
    </source>
</evidence>
<dbReference type="InterPro" id="IPR021678">
    <property type="entry name" value="DUF3263"/>
</dbReference>
<proteinExistence type="predicted"/>
<dbReference type="EMBL" id="JBIMSO010000051">
    <property type="protein sequence ID" value="MFH5209216.1"/>
    <property type="molecule type" value="Genomic_DNA"/>
</dbReference>
<name>A0ABW7JMJ1_9NOCA</name>
<organism evidence="1 2">
    <name type="scientific">Antrihabitans spumae</name>
    <dbReference type="NCBI Taxonomy" id="3373370"/>
    <lineage>
        <taxon>Bacteria</taxon>
        <taxon>Bacillati</taxon>
        <taxon>Actinomycetota</taxon>
        <taxon>Actinomycetes</taxon>
        <taxon>Mycobacteriales</taxon>
        <taxon>Nocardiaceae</taxon>
        <taxon>Antrihabitans</taxon>
    </lineage>
</organism>
<gene>
    <name evidence="1" type="ORF">ACHIPZ_13580</name>
</gene>
<protein>
    <submittedName>
        <fullName evidence="1">DUF3263 domain-containing protein</fullName>
    </submittedName>
</protein>
<accession>A0ABW7JMJ1</accession>
<evidence type="ECO:0000313" key="1">
    <source>
        <dbReference type="EMBL" id="MFH5209216.1"/>
    </source>
</evidence>
<sequence length="75" mass="8809">MSPVQSMILDFEKKYWHRAGDKEAAIRDTFDMSPMRYYQLLGTLIDEPEALAAEPVLVNRLRRLRDSRARVRRAS</sequence>
<comment type="caution">
    <text evidence="1">The sequence shown here is derived from an EMBL/GenBank/DDBJ whole genome shotgun (WGS) entry which is preliminary data.</text>
</comment>